<sequence>MDLHNQNKPRDPYAFPGGAGRQICVKTNLFDIKFDKRRSIGKFEVFASQKTREGKINVVQSRKIFPLFKTNYATELRDYEVVEGYPTEHGVIVYTVPSYPHDTFPERINADFRGDVQIDEWQNFDNELRRFLKRAALQSIAQLFHHHGFTLMKKGIYTFESDRQCARFPKQPLNEILDLVSGFKIGFETNVPNPDGSSRNMVSLDLTQTVCTRTNISLFECYLSLCTFPYDSNRIVRPEDLQGQILDTTSVSLLNRILSNIEVYILGEEQRGGRNALCKFVEILNRPATRFTVQDGRTIVRIFEDKLRKRLQFPTLNAVKLKCGKNFKHVPMELVYLSDRPQRIGVAALNILAELNQKVKELAAIVPGPRWEFIENIAGKLRAELLDSNEKNLLKNIGIQLNAAPIEVFARVLDVPADTYSIAPGTLAMPYRHPVDYVIIDSRHSNRNISIEKDVDNLMEKLYNLGIYITGQRCAQFFQCNPRNAAPDFANVVEWHKKVGLKEMKSKLLYIVVVDNESDADLYRMA</sequence>
<proteinExistence type="predicted"/>
<name>A0A914Z712_9BILA</name>
<reference evidence="2" key="1">
    <citation type="submission" date="2022-11" db="UniProtKB">
        <authorList>
            <consortium name="WormBaseParasite"/>
        </authorList>
    </citation>
    <scope>IDENTIFICATION</scope>
</reference>
<organism evidence="1 2">
    <name type="scientific">Panagrolaimus superbus</name>
    <dbReference type="NCBI Taxonomy" id="310955"/>
    <lineage>
        <taxon>Eukaryota</taxon>
        <taxon>Metazoa</taxon>
        <taxon>Ecdysozoa</taxon>
        <taxon>Nematoda</taxon>
        <taxon>Chromadorea</taxon>
        <taxon>Rhabditida</taxon>
        <taxon>Tylenchina</taxon>
        <taxon>Panagrolaimomorpha</taxon>
        <taxon>Panagrolaimoidea</taxon>
        <taxon>Panagrolaimidae</taxon>
        <taxon>Panagrolaimus</taxon>
    </lineage>
</organism>
<dbReference type="AlphaFoldDB" id="A0A914Z712"/>
<keyword evidence="1" id="KW-1185">Reference proteome</keyword>
<dbReference type="Gene3D" id="2.170.260.10">
    <property type="entry name" value="paz domain"/>
    <property type="match status" value="1"/>
</dbReference>
<evidence type="ECO:0000313" key="1">
    <source>
        <dbReference type="Proteomes" id="UP000887577"/>
    </source>
</evidence>
<dbReference type="Proteomes" id="UP000887577">
    <property type="component" value="Unplaced"/>
</dbReference>
<evidence type="ECO:0000313" key="2">
    <source>
        <dbReference type="WBParaSite" id="PSU_v2.g6037.t1"/>
    </source>
</evidence>
<dbReference type="SUPFAM" id="SSF101690">
    <property type="entry name" value="PAZ domain"/>
    <property type="match status" value="1"/>
</dbReference>
<dbReference type="WBParaSite" id="PSU_v2.g6037.t1">
    <property type="protein sequence ID" value="PSU_v2.g6037.t1"/>
    <property type="gene ID" value="PSU_v2.g6037"/>
</dbReference>
<accession>A0A914Z712</accession>
<dbReference type="InterPro" id="IPR036085">
    <property type="entry name" value="PAZ_dom_sf"/>
</dbReference>
<protein>
    <submittedName>
        <fullName evidence="2">Uncharacterized protein</fullName>
    </submittedName>
</protein>